<dbReference type="Gene3D" id="3.40.50.1400">
    <property type="match status" value="2"/>
</dbReference>
<evidence type="ECO:0000256" key="1">
    <source>
        <dbReference type="PIRSR" id="PIRSR033579-1"/>
    </source>
</evidence>
<dbReference type="InterPro" id="IPR010388">
    <property type="entry name" value="Anaerobic_Co-chelatase"/>
</dbReference>
<dbReference type="CDD" id="cd03413">
    <property type="entry name" value="CbiK_C"/>
    <property type="match status" value="1"/>
</dbReference>
<dbReference type="EMBL" id="QEKV01000001">
    <property type="protein sequence ID" value="PVY95606.1"/>
    <property type="molecule type" value="Genomic_DNA"/>
</dbReference>
<feature type="binding site" evidence="2">
    <location>
        <position position="199"/>
    </location>
    <ligand>
        <name>Co(2+)</name>
        <dbReference type="ChEBI" id="CHEBI:48828"/>
    </ligand>
</feature>
<dbReference type="AlphaFoldDB" id="A0A2U1E6N2"/>
<evidence type="ECO:0000313" key="3">
    <source>
        <dbReference type="EMBL" id="PVY95606.1"/>
    </source>
</evidence>
<proteinExistence type="predicted"/>
<keyword evidence="2" id="KW-0479">Metal-binding</keyword>
<dbReference type="GO" id="GO:0046872">
    <property type="term" value="F:metal ion binding"/>
    <property type="evidence" value="ECO:0007669"/>
    <property type="project" value="UniProtKB-KW"/>
</dbReference>
<feature type="binding site" evidence="2">
    <location>
        <position position="167"/>
    </location>
    <ligand>
        <name>Co(2+)</name>
        <dbReference type="ChEBI" id="CHEBI:48828"/>
    </ligand>
</feature>
<keyword evidence="4" id="KW-1185">Reference proteome</keyword>
<feature type="active site" description="Proton acceptor" evidence="1">
    <location>
        <position position="136"/>
    </location>
</feature>
<feature type="binding site" evidence="2">
    <location>
        <position position="136"/>
    </location>
    <ligand>
        <name>Co(2+)</name>
        <dbReference type="ChEBI" id="CHEBI:48828"/>
    </ligand>
</feature>
<organism evidence="3 4">
    <name type="scientific">Ezakiella coagulans</name>
    <dbReference type="NCBI Taxonomy" id="46507"/>
    <lineage>
        <taxon>Bacteria</taxon>
        <taxon>Bacillati</taxon>
        <taxon>Bacillota</taxon>
        <taxon>Tissierellia</taxon>
        <taxon>Ezakiella</taxon>
    </lineage>
</organism>
<dbReference type="RefSeq" id="WP_116479534.1">
    <property type="nucleotide sequence ID" value="NZ_QEKV01000001.1"/>
</dbReference>
<reference evidence="3 4" key="1">
    <citation type="submission" date="2018-04" db="EMBL/GenBank/DDBJ databases">
        <title>Genomic Encyclopedia of Type Strains, Phase IV (KMG-IV): sequencing the most valuable type-strain genomes for metagenomic binning, comparative biology and taxonomic classification.</title>
        <authorList>
            <person name="Goeker M."/>
        </authorList>
    </citation>
    <scope>NUCLEOTIDE SEQUENCE [LARGE SCALE GENOMIC DNA]</scope>
    <source>
        <strain evidence="3 4">DSM 20705</strain>
    </source>
</reference>
<dbReference type="GO" id="GO:0019251">
    <property type="term" value="P:anaerobic cobalamin biosynthetic process"/>
    <property type="evidence" value="ECO:0007669"/>
    <property type="project" value="InterPro"/>
</dbReference>
<comment type="caution">
    <text evidence="3">The sequence shown here is derived from an EMBL/GenBank/DDBJ whole genome shotgun (WGS) entry which is preliminary data.</text>
</comment>
<name>A0A2U1E6N2_9FIRM</name>
<evidence type="ECO:0000313" key="4">
    <source>
        <dbReference type="Proteomes" id="UP000245793"/>
    </source>
</evidence>
<dbReference type="Proteomes" id="UP000245793">
    <property type="component" value="Unassembled WGS sequence"/>
</dbReference>
<dbReference type="GO" id="GO:0016852">
    <property type="term" value="F:sirohydrochlorin cobaltochelatase activity"/>
    <property type="evidence" value="ECO:0007669"/>
    <property type="project" value="InterPro"/>
</dbReference>
<gene>
    <name evidence="3" type="ORF">C7381_101132</name>
</gene>
<dbReference type="PIRSF" id="PIRSF033579">
    <property type="entry name" value="Anaer_Co_chel"/>
    <property type="match status" value="1"/>
</dbReference>
<evidence type="ECO:0000256" key="2">
    <source>
        <dbReference type="PIRSR" id="PIRSR033579-3"/>
    </source>
</evidence>
<protein>
    <submittedName>
        <fullName evidence="3">Sirohydrochlorin cobaltochelatase</fullName>
    </submittedName>
</protein>
<dbReference type="Pfam" id="PF06180">
    <property type="entry name" value="CbiK"/>
    <property type="match status" value="1"/>
</dbReference>
<accession>A0A2U1E6N2</accession>
<dbReference type="SUPFAM" id="SSF53800">
    <property type="entry name" value="Chelatase"/>
    <property type="match status" value="1"/>
</dbReference>
<sequence length="248" mass="28584">MKGITVCFFGTTHMDTYNACIKPIFDYVKNEYGKEYEVEMAFTSRIIKKRLKDRGVMDVKNEKEALDHFKSLGIDEPIVFSTHLLEGIEYEKILSLKEFYPGLRVSKSLFADKDAINEFTKKAIFPEDECTVWMGHGTSHEVDDVYDYCDECFKKNGGENVFVATVEGRRSLETILPELEKFKDKKITLRPMMLVSGDHAKNDMAGDEPDSWKSILTQKGFKVEAVLKGLGEFDFAREMFYDRLKEVL</sequence>
<keyword evidence="2" id="KW-0170">Cobalt</keyword>